<organism evidence="1 2">
    <name type="scientific">Senegalia massiliensis</name>
    <dbReference type="NCBI Taxonomy" id="1720316"/>
    <lineage>
        <taxon>Bacteria</taxon>
        <taxon>Bacillati</taxon>
        <taxon>Bacillota</taxon>
        <taxon>Clostridia</taxon>
        <taxon>Eubacteriales</taxon>
        <taxon>Clostridiaceae</taxon>
        <taxon>Senegalia</taxon>
    </lineage>
</organism>
<evidence type="ECO:0000313" key="2">
    <source>
        <dbReference type="Proteomes" id="UP000467132"/>
    </source>
</evidence>
<dbReference type="Gene3D" id="1.10.3230.30">
    <property type="entry name" value="Phage gp6-like head-tail connector protein"/>
    <property type="match status" value="1"/>
</dbReference>
<dbReference type="CDD" id="cd08054">
    <property type="entry name" value="gp6"/>
    <property type="match status" value="1"/>
</dbReference>
<keyword evidence="2" id="KW-1185">Reference proteome</keyword>
<dbReference type="InterPro" id="IPR006450">
    <property type="entry name" value="Phage_HK97_gp6-like"/>
</dbReference>
<protein>
    <submittedName>
        <fullName evidence="1">Phage gp6-like head-tail connector protein</fullName>
    </submittedName>
</protein>
<dbReference type="Proteomes" id="UP000467132">
    <property type="component" value="Unassembled WGS sequence"/>
</dbReference>
<gene>
    <name evidence="1" type="ORF">D3Z33_02725</name>
</gene>
<reference evidence="1 2" key="1">
    <citation type="submission" date="2018-08" db="EMBL/GenBank/DDBJ databases">
        <title>Murine metabolic-syndrome-specific gut microbial biobank.</title>
        <authorList>
            <person name="Liu C."/>
        </authorList>
    </citation>
    <scope>NUCLEOTIDE SEQUENCE [LARGE SCALE GENOMIC DNA]</scope>
    <source>
        <strain evidence="1 2">583</strain>
    </source>
</reference>
<dbReference type="EMBL" id="QXXA01000004">
    <property type="protein sequence ID" value="NBI05768.1"/>
    <property type="molecule type" value="Genomic_DNA"/>
</dbReference>
<comment type="caution">
    <text evidence="1">The sequence shown here is derived from an EMBL/GenBank/DDBJ whole genome shotgun (WGS) entry which is preliminary data.</text>
</comment>
<proteinExistence type="predicted"/>
<evidence type="ECO:0000313" key="1">
    <source>
        <dbReference type="EMBL" id="NBI05768.1"/>
    </source>
</evidence>
<dbReference type="NCBIfam" id="TIGR01560">
    <property type="entry name" value="put_DNA_pack"/>
    <property type="match status" value="1"/>
</dbReference>
<dbReference type="RefSeq" id="WP_160196258.1">
    <property type="nucleotide sequence ID" value="NZ_QXXA01000004.1"/>
</dbReference>
<accession>A0A845QX93</accession>
<sequence>MNEKILTVAEARSWIREYDNGTEDDILTNNIIELLIDNAESYLKEGVGDWYKATPELTTKSKLIALVLVNNWFENRDLTSNVEHVSEKVRHSITSTIQQMQLMKPEVF</sequence>
<name>A0A845QX93_9CLOT</name>
<dbReference type="AlphaFoldDB" id="A0A845QX93"/>